<sequence>MKVVIEFYRIRPSDQACAVVGRETVEVVDRDDAIAVALRLRDTLNMPQRPDGMAISDGQGNKFHSGSFDPDEVPD</sequence>
<protein>
    <submittedName>
        <fullName evidence="2">Uncharacterized protein</fullName>
    </submittedName>
</protein>
<dbReference type="Proteomes" id="UP000048984">
    <property type="component" value="Unassembled WGS sequence"/>
</dbReference>
<dbReference type="AlphaFoldDB" id="A0A0P6W157"/>
<feature type="region of interest" description="Disordered" evidence="1">
    <location>
        <begin position="47"/>
        <end position="75"/>
    </location>
</feature>
<keyword evidence="3" id="KW-1185">Reference proteome</keyword>
<comment type="caution">
    <text evidence="2">The sequence shown here is derived from an EMBL/GenBank/DDBJ whole genome shotgun (WGS) entry which is preliminary data.</text>
</comment>
<organism evidence="2 3">
    <name type="scientific">Prosthecodimorpha hirschii</name>
    <dbReference type="NCBI Taxonomy" id="665126"/>
    <lineage>
        <taxon>Bacteria</taxon>
        <taxon>Pseudomonadati</taxon>
        <taxon>Pseudomonadota</taxon>
        <taxon>Alphaproteobacteria</taxon>
        <taxon>Hyphomicrobiales</taxon>
        <taxon>Ancalomicrobiaceae</taxon>
        <taxon>Prosthecodimorpha</taxon>
    </lineage>
</organism>
<name>A0A0P6W157_9HYPH</name>
<evidence type="ECO:0000256" key="1">
    <source>
        <dbReference type="SAM" id="MobiDB-lite"/>
    </source>
</evidence>
<accession>A0A0P6W157</accession>
<gene>
    <name evidence="2" type="ORF">ABB55_11950</name>
</gene>
<reference evidence="2 3" key="1">
    <citation type="submission" date="2015-09" db="EMBL/GenBank/DDBJ databases">
        <authorList>
            <person name="Jackson K.R."/>
            <person name="Lunt B.L."/>
            <person name="Fisher J.N.B."/>
            <person name="Gardner A.V."/>
            <person name="Bailey M.E."/>
            <person name="Deus L.M."/>
            <person name="Earl A.S."/>
            <person name="Gibby P.D."/>
            <person name="Hartmann K.A."/>
            <person name="Liu J.E."/>
            <person name="Manci A.M."/>
            <person name="Nielsen D.A."/>
            <person name="Solomon M.B."/>
            <person name="Breakwell D.P."/>
            <person name="Burnett S.H."/>
            <person name="Grose J.H."/>
        </authorList>
    </citation>
    <scope>NUCLEOTIDE SEQUENCE [LARGE SCALE GENOMIC DNA]</scope>
    <source>
        <strain evidence="2 3">16</strain>
    </source>
</reference>
<dbReference type="RefSeq" id="WP_054359000.1">
    <property type="nucleotide sequence ID" value="NZ_LJYW01000001.1"/>
</dbReference>
<reference evidence="2 3" key="2">
    <citation type="submission" date="2015-10" db="EMBL/GenBank/DDBJ databases">
        <title>Draft Genome Sequence of Prosthecomicrobium hirschii ATCC 27832.</title>
        <authorList>
            <person name="Daniel J."/>
            <person name="Givan S.A."/>
            <person name="Brun Y.V."/>
            <person name="Brown P.J."/>
        </authorList>
    </citation>
    <scope>NUCLEOTIDE SEQUENCE [LARGE SCALE GENOMIC DNA]</scope>
    <source>
        <strain evidence="2 3">16</strain>
    </source>
</reference>
<dbReference type="EMBL" id="LJYW01000001">
    <property type="protein sequence ID" value="KPL52837.1"/>
    <property type="molecule type" value="Genomic_DNA"/>
</dbReference>
<evidence type="ECO:0000313" key="2">
    <source>
        <dbReference type="EMBL" id="KPL52837.1"/>
    </source>
</evidence>
<evidence type="ECO:0000313" key="3">
    <source>
        <dbReference type="Proteomes" id="UP000048984"/>
    </source>
</evidence>
<proteinExistence type="predicted"/>
<dbReference type="STRING" id="665126.ABB55_11950"/>